<name>A0ACB6QPS9_9PLEO</name>
<dbReference type="Proteomes" id="UP000799755">
    <property type="component" value="Unassembled WGS sequence"/>
</dbReference>
<gene>
    <name evidence="1" type="ORF">BDR25DRAFT_357242</name>
</gene>
<proteinExistence type="predicted"/>
<evidence type="ECO:0000313" key="1">
    <source>
        <dbReference type="EMBL" id="KAF2468885.1"/>
    </source>
</evidence>
<accession>A0ACB6QPS9</accession>
<keyword evidence="2" id="KW-1185">Reference proteome</keyword>
<reference evidence="1" key="1">
    <citation type="journal article" date="2020" name="Stud. Mycol.">
        <title>101 Dothideomycetes genomes: a test case for predicting lifestyles and emergence of pathogens.</title>
        <authorList>
            <person name="Haridas S."/>
            <person name="Albert R."/>
            <person name="Binder M."/>
            <person name="Bloem J."/>
            <person name="Labutti K."/>
            <person name="Salamov A."/>
            <person name="Andreopoulos B."/>
            <person name="Baker S."/>
            <person name="Barry K."/>
            <person name="Bills G."/>
            <person name="Bluhm B."/>
            <person name="Cannon C."/>
            <person name="Castanera R."/>
            <person name="Culley D."/>
            <person name="Daum C."/>
            <person name="Ezra D."/>
            <person name="Gonzalez J."/>
            <person name="Henrissat B."/>
            <person name="Kuo A."/>
            <person name="Liang C."/>
            <person name="Lipzen A."/>
            <person name="Lutzoni F."/>
            <person name="Magnuson J."/>
            <person name="Mondo S."/>
            <person name="Nolan M."/>
            <person name="Ohm R."/>
            <person name="Pangilinan J."/>
            <person name="Park H.-J."/>
            <person name="Ramirez L."/>
            <person name="Alfaro M."/>
            <person name="Sun H."/>
            <person name="Tritt A."/>
            <person name="Yoshinaga Y."/>
            <person name="Zwiers L.-H."/>
            <person name="Turgeon B."/>
            <person name="Goodwin S."/>
            <person name="Spatafora J."/>
            <person name="Crous P."/>
            <person name="Grigoriev I."/>
        </authorList>
    </citation>
    <scope>NUCLEOTIDE SEQUENCE</scope>
    <source>
        <strain evidence="1">ATCC 200398</strain>
    </source>
</reference>
<dbReference type="EMBL" id="MU003514">
    <property type="protein sequence ID" value="KAF2468885.1"/>
    <property type="molecule type" value="Genomic_DNA"/>
</dbReference>
<sequence>MCFLSPRAEPSLKKNPKSKQDVRNFLWIFSYRLNGSPHVLMAIYLTLVVRRVMRQWPLPYAQVHLFSQSFTKQGPIDTLCRGRLFSLDCERDWGRDPPIIIECCKHTMEYVSLYHTFLGFWEWHSTGLLRFHVSASRGRDPVVVQQDLEMPKSYCNKTVGLTQHLPRVALLRHVRPCLPALCQLKRRLRIGEDPYLRGIFWGSIYSCNETEPSASLPPSLLVAARSSVKPYSLQLDITHNYADGVQPIHHLHWL</sequence>
<organism evidence="1 2">
    <name type="scientific">Lindgomyces ingoldianus</name>
    <dbReference type="NCBI Taxonomy" id="673940"/>
    <lineage>
        <taxon>Eukaryota</taxon>
        <taxon>Fungi</taxon>
        <taxon>Dikarya</taxon>
        <taxon>Ascomycota</taxon>
        <taxon>Pezizomycotina</taxon>
        <taxon>Dothideomycetes</taxon>
        <taxon>Pleosporomycetidae</taxon>
        <taxon>Pleosporales</taxon>
        <taxon>Lindgomycetaceae</taxon>
        <taxon>Lindgomyces</taxon>
    </lineage>
</organism>
<comment type="caution">
    <text evidence="1">The sequence shown here is derived from an EMBL/GenBank/DDBJ whole genome shotgun (WGS) entry which is preliminary data.</text>
</comment>
<protein>
    <submittedName>
        <fullName evidence="1">Uncharacterized protein</fullName>
    </submittedName>
</protein>
<evidence type="ECO:0000313" key="2">
    <source>
        <dbReference type="Proteomes" id="UP000799755"/>
    </source>
</evidence>